<dbReference type="Pfam" id="PF00665">
    <property type="entry name" value="rve"/>
    <property type="match status" value="1"/>
</dbReference>
<dbReference type="InterPro" id="IPR036397">
    <property type="entry name" value="RNaseH_sf"/>
</dbReference>
<dbReference type="InterPro" id="IPR001584">
    <property type="entry name" value="Integrase_cat-core"/>
</dbReference>
<dbReference type="PROSITE" id="PS50994">
    <property type="entry name" value="INTEGRASE"/>
    <property type="match status" value="1"/>
</dbReference>
<dbReference type="Pfam" id="PF13333">
    <property type="entry name" value="rve_2"/>
    <property type="match status" value="1"/>
</dbReference>
<dbReference type="PANTHER" id="PTHR46889">
    <property type="entry name" value="TRANSPOSASE INSF FOR INSERTION SEQUENCE IS3B-RELATED"/>
    <property type="match status" value="1"/>
</dbReference>
<accession>A0A1V0M798</accession>
<dbReference type="InterPro" id="IPR048020">
    <property type="entry name" value="Transpos_IS3"/>
</dbReference>
<dbReference type="InterPro" id="IPR050900">
    <property type="entry name" value="Transposase_IS3/IS150/IS904"/>
</dbReference>
<dbReference type="SUPFAM" id="SSF53098">
    <property type="entry name" value="Ribonuclease H-like"/>
    <property type="match status" value="1"/>
</dbReference>
<dbReference type="NCBIfam" id="NF033516">
    <property type="entry name" value="transpos_IS3"/>
    <property type="match status" value="1"/>
</dbReference>
<protein>
    <recommendedName>
        <fullName evidence="1">Integrase catalytic domain-containing protein</fullName>
    </recommendedName>
</protein>
<dbReference type="Pfam" id="PF13276">
    <property type="entry name" value="HTH_21"/>
    <property type="match status" value="1"/>
</dbReference>
<dbReference type="Gene3D" id="3.30.420.10">
    <property type="entry name" value="Ribonuclease H-like superfamily/Ribonuclease H"/>
    <property type="match status" value="1"/>
</dbReference>
<organism evidence="2">
    <name type="scientific">Providencia rettgeri</name>
    <dbReference type="NCBI Taxonomy" id="587"/>
    <lineage>
        <taxon>Bacteria</taxon>
        <taxon>Pseudomonadati</taxon>
        <taxon>Pseudomonadota</taxon>
        <taxon>Gammaproteobacteria</taxon>
        <taxon>Enterobacterales</taxon>
        <taxon>Morganellaceae</taxon>
        <taxon>Providencia</taxon>
    </lineage>
</organism>
<geneLocation type="plasmid" evidence="2">
    <name>pC131</name>
</geneLocation>
<feature type="domain" description="Integrase catalytic" evidence="1">
    <location>
        <begin position="96"/>
        <end position="261"/>
    </location>
</feature>
<sequence>MMKLSRSTFYTWQKRPVKPLDDDTLELHQKACSLFRESRQSLGYRMLAAQLRKEGYAISDYRARKLMKQLGLVVKQRKQYRVTSKNKATADNLLNQNFNPVAANEIWAGDITYLKTPEGWLYLAIVMDLYSRRIVGWHMSSKIDTALISKALMMAYNLRSPSKGCVFHSDRGSQYTSGQYQALLKSYDMRSSQGDIGACWDNAVVERFFGSLKHDWLFKRPHANRSEMKQDVLDYLRYYNLTRLHTANNYLSPAEYENSFRKVS</sequence>
<evidence type="ECO:0000259" key="1">
    <source>
        <dbReference type="PROSITE" id="PS50994"/>
    </source>
</evidence>
<dbReference type="GO" id="GO:0003676">
    <property type="term" value="F:nucleic acid binding"/>
    <property type="evidence" value="ECO:0007669"/>
    <property type="project" value="InterPro"/>
</dbReference>
<proteinExistence type="predicted"/>
<name>A0A1V0M798_PRORE</name>
<keyword evidence="2" id="KW-0614">Plasmid</keyword>
<dbReference type="InterPro" id="IPR025948">
    <property type="entry name" value="HTH-like_dom"/>
</dbReference>
<dbReference type="PANTHER" id="PTHR46889:SF4">
    <property type="entry name" value="TRANSPOSASE INSO FOR INSERTION SEQUENCE ELEMENT IS911B-RELATED"/>
    <property type="match status" value="1"/>
</dbReference>
<dbReference type="EMBL" id="KX774387">
    <property type="protein sequence ID" value="ARD70766.1"/>
    <property type="molecule type" value="Genomic_DNA"/>
</dbReference>
<reference evidence="2" key="1">
    <citation type="submission" date="2016-08" db="EMBL/GenBank/DDBJ databases">
        <title>The complete plasmid sequence pC131 of Providencia rettgeri strain 30905.</title>
        <authorList>
            <person name="Dropa M."/>
            <person name="Ghiglione B."/>
            <person name="Matte M.H."/>
            <person name="Lincopan N."/>
            <person name="Cerdeira L."/>
        </authorList>
    </citation>
    <scope>NUCLEOTIDE SEQUENCE</scope>
    <source>
        <strain evidence="2">30905</strain>
        <plasmid evidence="2">pC131</plasmid>
    </source>
</reference>
<dbReference type="GO" id="GO:0015074">
    <property type="term" value="P:DNA integration"/>
    <property type="evidence" value="ECO:0007669"/>
    <property type="project" value="InterPro"/>
</dbReference>
<gene>
    <name evidence="2" type="ORF">pC131_00036</name>
</gene>
<evidence type="ECO:0000313" key="2">
    <source>
        <dbReference type="EMBL" id="ARD70766.1"/>
    </source>
</evidence>
<dbReference type="InterPro" id="IPR012337">
    <property type="entry name" value="RNaseH-like_sf"/>
</dbReference>
<dbReference type="AlphaFoldDB" id="A0A1V0M798"/>